<sequence>MARIPRRSRGHQFGEHLRHHLPAAGLRDGRPVGRKLLRGQADRNQNHRERVRRLPAAGRVHHGEGALAAIVGHRNVRHLRVCQPQFDGYHDRNVERDGSGKAQRDHVGGVPGVHHRVDRVLYDGEYWRITYGREDFQQLWEINCSRGSQLDNGLSCC</sequence>
<dbReference type="AlphaFoldDB" id="A0A8D8K3L4"/>
<dbReference type="EMBL" id="HBUE01202701">
    <property type="protein sequence ID" value="CAG6530613.1"/>
    <property type="molecule type" value="Transcribed_RNA"/>
</dbReference>
<reference evidence="1" key="1">
    <citation type="submission" date="2021-05" db="EMBL/GenBank/DDBJ databases">
        <authorList>
            <person name="Alioto T."/>
            <person name="Alioto T."/>
            <person name="Gomez Garrido J."/>
        </authorList>
    </citation>
    <scope>NUCLEOTIDE SEQUENCE</scope>
</reference>
<proteinExistence type="predicted"/>
<organism evidence="1">
    <name type="scientific">Culex pipiens</name>
    <name type="common">House mosquito</name>
    <dbReference type="NCBI Taxonomy" id="7175"/>
    <lineage>
        <taxon>Eukaryota</taxon>
        <taxon>Metazoa</taxon>
        <taxon>Ecdysozoa</taxon>
        <taxon>Arthropoda</taxon>
        <taxon>Hexapoda</taxon>
        <taxon>Insecta</taxon>
        <taxon>Pterygota</taxon>
        <taxon>Neoptera</taxon>
        <taxon>Endopterygota</taxon>
        <taxon>Diptera</taxon>
        <taxon>Nematocera</taxon>
        <taxon>Culicoidea</taxon>
        <taxon>Culicidae</taxon>
        <taxon>Culicinae</taxon>
        <taxon>Culicini</taxon>
        <taxon>Culex</taxon>
        <taxon>Culex</taxon>
    </lineage>
</organism>
<accession>A0A8D8K3L4</accession>
<protein>
    <submittedName>
        <fullName evidence="1">(northern house mosquito) hypothetical protein</fullName>
    </submittedName>
</protein>
<evidence type="ECO:0000313" key="1">
    <source>
        <dbReference type="EMBL" id="CAG6582446.1"/>
    </source>
</evidence>
<name>A0A8D8K3L4_CULPI</name>
<dbReference type="EMBL" id="HBUE01308890">
    <property type="protein sequence ID" value="CAG6582446.1"/>
    <property type="molecule type" value="Transcribed_RNA"/>
</dbReference>